<keyword evidence="1" id="KW-0413">Isomerase</keyword>
<keyword evidence="2" id="KW-0119">Carbohydrate metabolism</keyword>
<evidence type="ECO:0000256" key="2">
    <source>
        <dbReference type="ARBA" id="ARBA00023277"/>
    </source>
</evidence>
<evidence type="ECO:0000259" key="3">
    <source>
        <dbReference type="Pfam" id="PF02952"/>
    </source>
</evidence>
<dbReference type="GO" id="GO:0005737">
    <property type="term" value="C:cytoplasm"/>
    <property type="evidence" value="ECO:0007669"/>
    <property type="project" value="InterPro"/>
</dbReference>
<dbReference type="EMBL" id="PNIX01000251">
    <property type="protein sequence ID" value="PMP82105.1"/>
    <property type="molecule type" value="Genomic_DNA"/>
</dbReference>
<dbReference type="Proteomes" id="UP000236910">
    <property type="component" value="Unassembled WGS sequence"/>
</dbReference>
<sequence length="260" mass="29374">MYSDIGGEIEYVSLESVFNSRIEEEFIDKEAEEIRKIYSFGENMDEARLKKVAKLSLTFEKMVNDSKFDAMAIRCWPEFASVYGISPCAAMSKFMVKHIPIACEGDIEGSLGMMAYKSIGCNEVFLADVSQIIDENDLLLWHCGVAPYNTWDGKSEKTLDTYFANGHGVTVGFVLKTGPVTIMRVDYARGKWRIFLQEGEVVPMEKELKGTYARVKVKSSIDVVEKLIKNGFAHHVVLGYGNYSEVIKELAKIKNWEVVE</sequence>
<dbReference type="Pfam" id="PF02952">
    <property type="entry name" value="Fucose_iso_C"/>
    <property type="match status" value="1"/>
</dbReference>
<accession>A0A2J6X610</accession>
<dbReference type="SUPFAM" id="SSF53743">
    <property type="entry name" value="FucI/AraA N-terminal and middle domains"/>
    <property type="match status" value="1"/>
</dbReference>
<evidence type="ECO:0000313" key="4">
    <source>
        <dbReference type="EMBL" id="PMP82105.1"/>
    </source>
</evidence>
<feature type="domain" description="L-fucose isomerase C-terminal" evidence="3">
    <location>
        <begin position="160"/>
        <end position="259"/>
    </location>
</feature>
<dbReference type="AlphaFoldDB" id="A0A2J6X610"/>
<dbReference type="PANTHER" id="PTHR36120">
    <property type="entry name" value="FUCOSE ISOMERASE"/>
    <property type="match status" value="1"/>
</dbReference>
<protein>
    <recommendedName>
        <fullName evidence="3">L-fucose isomerase C-terminal domain-containing protein</fullName>
    </recommendedName>
</protein>
<dbReference type="SUPFAM" id="SSF50443">
    <property type="entry name" value="FucI/AraA C-terminal domain-like"/>
    <property type="match status" value="1"/>
</dbReference>
<organism evidence="4 5">
    <name type="scientific">Caldisericum exile</name>
    <dbReference type="NCBI Taxonomy" id="693075"/>
    <lineage>
        <taxon>Bacteria</taxon>
        <taxon>Pseudomonadati</taxon>
        <taxon>Caldisericota/Cryosericota group</taxon>
        <taxon>Caldisericota</taxon>
        <taxon>Caldisericia</taxon>
        <taxon>Caldisericales</taxon>
        <taxon>Caldisericaceae</taxon>
        <taxon>Caldisericum</taxon>
    </lineage>
</organism>
<proteinExistence type="predicted"/>
<evidence type="ECO:0000256" key="1">
    <source>
        <dbReference type="ARBA" id="ARBA00023235"/>
    </source>
</evidence>
<dbReference type="InterPro" id="IPR009015">
    <property type="entry name" value="Fucose_isomerase_N/cen_sf"/>
</dbReference>
<reference evidence="4 5" key="1">
    <citation type="submission" date="2018-01" db="EMBL/GenBank/DDBJ databases">
        <title>Metagenomic assembled genomes from two thermal pools in the Uzon Caldera, Kamchatka, Russia.</title>
        <authorList>
            <person name="Wilkins L."/>
            <person name="Ettinger C."/>
        </authorList>
    </citation>
    <scope>NUCLEOTIDE SEQUENCE [LARGE SCALE GENOMIC DNA]</scope>
    <source>
        <strain evidence="4">ARK-10</strain>
    </source>
</reference>
<dbReference type="InterPro" id="IPR004216">
    <property type="entry name" value="Fuc/Ara_isomerase_C"/>
</dbReference>
<gene>
    <name evidence="4" type="ORF">C0175_04225</name>
</gene>
<comment type="caution">
    <text evidence="4">The sequence shown here is derived from an EMBL/GenBank/DDBJ whole genome shotgun (WGS) entry which is preliminary data.</text>
</comment>
<dbReference type="GO" id="GO:0008736">
    <property type="term" value="F:L-fucose isomerase activity"/>
    <property type="evidence" value="ECO:0007669"/>
    <property type="project" value="InterPro"/>
</dbReference>
<evidence type="ECO:0000313" key="5">
    <source>
        <dbReference type="Proteomes" id="UP000236910"/>
    </source>
</evidence>
<dbReference type="PANTHER" id="PTHR36120:SF1">
    <property type="entry name" value="L-FUCOSE ISOMERASE C-TERMINAL DOMAIN-CONTAINING PROTEIN"/>
    <property type="match status" value="1"/>
</dbReference>
<name>A0A2J6X610_9BACT</name>
<dbReference type="InterPro" id="IPR015888">
    <property type="entry name" value="Fuc_isomerase_C"/>
</dbReference>
<dbReference type="GO" id="GO:0006004">
    <property type="term" value="P:fucose metabolic process"/>
    <property type="evidence" value="ECO:0007669"/>
    <property type="project" value="InterPro"/>
</dbReference>